<dbReference type="PRINTS" id="PR00080">
    <property type="entry name" value="SDRFAMILY"/>
</dbReference>
<keyword evidence="4" id="KW-1185">Reference proteome</keyword>
<dbReference type="Gene3D" id="3.40.50.720">
    <property type="entry name" value="NAD(P)-binding Rossmann-like Domain"/>
    <property type="match status" value="1"/>
</dbReference>
<comment type="caution">
    <text evidence="3">The sequence shown here is derived from an EMBL/GenBank/DDBJ whole genome shotgun (WGS) entry which is preliminary data.</text>
</comment>
<dbReference type="RefSeq" id="WP_154287000.1">
    <property type="nucleotide sequence ID" value="NZ_WKJI01000002.1"/>
</dbReference>
<name>A0A7K0FLT2_9SPHI</name>
<dbReference type="PANTHER" id="PTHR43639:SF1">
    <property type="entry name" value="SHORT-CHAIN DEHYDROGENASE_REDUCTASE FAMILY PROTEIN"/>
    <property type="match status" value="1"/>
</dbReference>
<dbReference type="CDD" id="cd05233">
    <property type="entry name" value="SDR_c"/>
    <property type="match status" value="1"/>
</dbReference>
<dbReference type="AlphaFoldDB" id="A0A7K0FLT2"/>
<dbReference type="NCBIfam" id="NF006384">
    <property type="entry name" value="PRK08628.1"/>
    <property type="match status" value="1"/>
</dbReference>
<gene>
    <name evidence="3" type="ORF">GJJ64_06960</name>
</gene>
<accession>A0A7K0FLT2</accession>
<dbReference type="FunFam" id="3.40.50.720:FF:000084">
    <property type="entry name" value="Short-chain dehydrogenase reductase"/>
    <property type="match status" value="1"/>
</dbReference>
<evidence type="ECO:0000313" key="4">
    <source>
        <dbReference type="Proteomes" id="UP000462931"/>
    </source>
</evidence>
<dbReference type="EMBL" id="WKJI01000002">
    <property type="protein sequence ID" value="MRX46918.1"/>
    <property type="molecule type" value="Genomic_DNA"/>
</dbReference>
<dbReference type="SUPFAM" id="SSF51735">
    <property type="entry name" value="NAD(P)-binding Rossmann-fold domains"/>
    <property type="match status" value="1"/>
</dbReference>
<reference evidence="3 4" key="1">
    <citation type="submission" date="2019-11" db="EMBL/GenBank/DDBJ databases">
        <authorList>
            <person name="Cheng Q."/>
            <person name="Yang Z."/>
        </authorList>
    </citation>
    <scope>NUCLEOTIDE SEQUENCE [LARGE SCALE GENOMIC DNA]</scope>
    <source>
        <strain evidence="3 4">HX-22-1</strain>
    </source>
</reference>
<evidence type="ECO:0000256" key="2">
    <source>
        <dbReference type="ARBA" id="ARBA00023002"/>
    </source>
</evidence>
<dbReference type="PRINTS" id="PR00081">
    <property type="entry name" value="GDHRDH"/>
</dbReference>
<dbReference type="GO" id="GO:0016491">
    <property type="term" value="F:oxidoreductase activity"/>
    <property type="evidence" value="ECO:0007669"/>
    <property type="project" value="UniProtKB-KW"/>
</dbReference>
<dbReference type="PANTHER" id="PTHR43639">
    <property type="entry name" value="OXIDOREDUCTASE, SHORT-CHAIN DEHYDROGENASE/REDUCTASE FAMILY (AFU_ORTHOLOGUE AFUA_5G02870)"/>
    <property type="match status" value="1"/>
</dbReference>
<sequence>MNLDLKDKVIIVSGGAKGIGEGIAKVLAYEGAIPVIIGRNIHDANKVVAEIEDYGGKAFAVQAELSSPEHCKKSIETVAAQFGKIDGLVNNAGVNDGVNLEHGNYERFMASLHKNLIHYYLLAHECLPYLKISKGSIVNIGSKTAETGQGGTSAYAAANGGRNALTREWAVELLKYNIRVNAVIVAECYTPMYESWIKSLDNPEEKLKEITNTIPLGNRMTSAEEIANMVVFLLSEKSGHTTGQLIHVDGGYTHLDRALNKLK</sequence>
<protein>
    <submittedName>
        <fullName evidence="3">SDR family oxidoreductase</fullName>
    </submittedName>
</protein>
<dbReference type="Pfam" id="PF13561">
    <property type="entry name" value="adh_short_C2"/>
    <property type="match status" value="1"/>
</dbReference>
<evidence type="ECO:0000256" key="1">
    <source>
        <dbReference type="ARBA" id="ARBA00006484"/>
    </source>
</evidence>
<keyword evidence="2" id="KW-0560">Oxidoreductase</keyword>
<dbReference type="InterPro" id="IPR002347">
    <property type="entry name" value="SDR_fam"/>
</dbReference>
<proteinExistence type="inferred from homology"/>
<comment type="similarity">
    <text evidence="1">Belongs to the short-chain dehydrogenases/reductases (SDR) family.</text>
</comment>
<dbReference type="Proteomes" id="UP000462931">
    <property type="component" value="Unassembled WGS sequence"/>
</dbReference>
<dbReference type="InterPro" id="IPR036291">
    <property type="entry name" value="NAD(P)-bd_dom_sf"/>
</dbReference>
<organism evidence="3 4">
    <name type="scientific">Pedobacter puniceum</name>
    <dbReference type="NCBI Taxonomy" id="2666136"/>
    <lineage>
        <taxon>Bacteria</taxon>
        <taxon>Pseudomonadati</taxon>
        <taxon>Bacteroidota</taxon>
        <taxon>Sphingobacteriia</taxon>
        <taxon>Sphingobacteriales</taxon>
        <taxon>Sphingobacteriaceae</taxon>
        <taxon>Pedobacter</taxon>
    </lineage>
</organism>
<evidence type="ECO:0000313" key="3">
    <source>
        <dbReference type="EMBL" id="MRX46918.1"/>
    </source>
</evidence>